<dbReference type="Proteomes" id="UP000269721">
    <property type="component" value="Unassembled WGS sequence"/>
</dbReference>
<proteinExistence type="predicted"/>
<accession>A0A4P9W9E6</accession>
<dbReference type="InterPro" id="IPR036850">
    <property type="entry name" value="NDK-like_dom_sf"/>
</dbReference>
<dbReference type="OrthoDB" id="2162449at2759"/>
<dbReference type="SUPFAM" id="SSF54919">
    <property type="entry name" value="Nucleoside diphosphate kinase, NDK"/>
    <property type="match status" value="1"/>
</dbReference>
<keyword evidence="3" id="KW-1185">Reference proteome</keyword>
<evidence type="ECO:0000313" key="3">
    <source>
        <dbReference type="Proteomes" id="UP000269721"/>
    </source>
</evidence>
<sequence length="693" mass="76595">MLSTPHHPTVAAPSAPPTAPRPAGPVLMSRKGSSKGGKKKVKPASAQVPLAVLALPQPFASALSVPDPTMLPIQTHPAAPRFYDPATPHHSFPFHKRPPLQRPFPPRSAAVAMPPGLSLRSLAPREPPMLLTNASRDSLAGEVAKAVELEVAPDNGLTHVREKRDSKMAINRIDPAVDERSPRFGLRHMTVSAMLPTSLYGGLLEEILKSLEWELCGLSRVLNDRNQRWAMHLDLRKKSTSVPLTPTEGLATLVSYVHRTAMSAALAVSDADRSRLRGATVRDLFEVSPDPEAPFVGPVHHQYYHPRYESSYLQLAKPIARIFRMSALFTHKELPQIVHIAARVDFAVSLLKKLLEPCPLPTPPTTRSGRPSPVPADQHHPQYPHQHPTQQPVAPRCELIGIKHVAQELDVAHAERLVPFAVGTEEWEKGIQELIKKPAEGSGGWMFILVRRVNGYEEVGKIVDAYVDSYKSLARPSPESVPEFGRRTQRRRGGSAESARALTAPEPEEDLRLKVIVSPNVDVCFWHATVFFYDYEIFSSEAWPDQEFHPPLFFENFGQPIVRAMTTPLPYLTTVCIIKASLFPHLGKLLGLIAREGFIVSGMRIMRISTALARTLLGDEAYAARKWSSDERDGFVADVTAGPVLVFSLQRVNAVKRWLDVLAEVHSRTGAAHSNSRLMHNGIFAPPNYLLAE</sequence>
<dbReference type="AlphaFoldDB" id="A0A4P9W9E6"/>
<feature type="region of interest" description="Disordered" evidence="1">
    <location>
        <begin position="87"/>
        <end position="112"/>
    </location>
</feature>
<feature type="region of interest" description="Disordered" evidence="1">
    <location>
        <begin position="359"/>
        <end position="391"/>
    </location>
</feature>
<dbReference type="EMBL" id="KZ996238">
    <property type="protein sequence ID" value="RKO89181.1"/>
    <property type="molecule type" value="Genomic_DNA"/>
</dbReference>
<feature type="non-terminal residue" evidence="2">
    <location>
        <position position="693"/>
    </location>
</feature>
<feature type="compositionally biased region" description="Basic residues" evidence="1">
    <location>
        <begin position="32"/>
        <end position="42"/>
    </location>
</feature>
<feature type="compositionally biased region" description="Low complexity" evidence="1">
    <location>
        <begin position="1"/>
        <end position="13"/>
    </location>
</feature>
<evidence type="ECO:0000256" key="1">
    <source>
        <dbReference type="SAM" id="MobiDB-lite"/>
    </source>
</evidence>
<feature type="region of interest" description="Disordered" evidence="1">
    <location>
        <begin position="1"/>
        <end position="43"/>
    </location>
</feature>
<evidence type="ECO:0000313" key="2">
    <source>
        <dbReference type="EMBL" id="RKO89181.1"/>
    </source>
</evidence>
<feature type="compositionally biased region" description="Pro residues" evidence="1">
    <location>
        <begin position="14"/>
        <end position="23"/>
    </location>
</feature>
<dbReference type="Gene3D" id="3.30.70.141">
    <property type="entry name" value="Nucleoside diphosphate kinase-like domain"/>
    <property type="match status" value="1"/>
</dbReference>
<gene>
    <name evidence="2" type="ORF">BDK51DRAFT_34111</name>
</gene>
<feature type="compositionally biased region" description="Low complexity" evidence="1">
    <location>
        <begin position="381"/>
        <end position="391"/>
    </location>
</feature>
<name>A0A4P9W9E6_9FUNG</name>
<protein>
    <submittedName>
        <fullName evidence="2">Uncharacterized protein</fullName>
    </submittedName>
</protein>
<organism evidence="2 3">
    <name type="scientific">Blyttiomyces helicus</name>
    <dbReference type="NCBI Taxonomy" id="388810"/>
    <lineage>
        <taxon>Eukaryota</taxon>
        <taxon>Fungi</taxon>
        <taxon>Fungi incertae sedis</taxon>
        <taxon>Chytridiomycota</taxon>
        <taxon>Chytridiomycota incertae sedis</taxon>
        <taxon>Chytridiomycetes</taxon>
        <taxon>Chytridiomycetes incertae sedis</taxon>
        <taxon>Blyttiomyces</taxon>
    </lineage>
</organism>
<reference evidence="3" key="1">
    <citation type="journal article" date="2018" name="Nat. Microbiol.">
        <title>Leveraging single-cell genomics to expand the fungal tree of life.</title>
        <authorList>
            <person name="Ahrendt S.R."/>
            <person name="Quandt C.A."/>
            <person name="Ciobanu D."/>
            <person name="Clum A."/>
            <person name="Salamov A."/>
            <person name="Andreopoulos B."/>
            <person name="Cheng J.F."/>
            <person name="Woyke T."/>
            <person name="Pelin A."/>
            <person name="Henrissat B."/>
            <person name="Reynolds N.K."/>
            <person name="Benny G.L."/>
            <person name="Smith M.E."/>
            <person name="James T.Y."/>
            <person name="Grigoriev I.V."/>
        </authorList>
    </citation>
    <scope>NUCLEOTIDE SEQUENCE [LARGE SCALE GENOMIC DNA]</scope>
</reference>
<feature type="region of interest" description="Disordered" evidence="1">
    <location>
        <begin position="475"/>
        <end position="503"/>
    </location>
</feature>